<gene>
    <name evidence="1" type="ORF">XELAEV_18001879mg</name>
</gene>
<name>A0A974BPW8_XENLA</name>
<sequence length="96" mass="10510">MEGMKIEGNIATYTRAPLSYKVNAAFLSIPLDPRQPAEPSFSSLDGWKGMQGLLSGLRVLLSMKPYFRCKGGSTGEITVEGIETEGNMATYTWECL</sequence>
<dbReference type="Proteomes" id="UP000694892">
    <property type="component" value="Unassembled WGS sequence"/>
</dbReference>
<organism evidence="1">
    <name type="scientific">Xenopus laevis</name>
    <name type="common">African clawed frog</name>
    <dbReference type="NCBI Taxonomy" id="8355"/>
    <lineage>
        <taxon>Eukaryota</taxon>
        <taxon>Metazoa</taxon>
        <taxon>Chordata</taxon>
        <taxon>Craniata</taxon>
        <taxon>Vertebrata</taxon>
        <taxon>Euteleostomi</taxon>
        <taxon>Amphibia</taxon>
        <taxon>Batrachia</taxon>
        <taxon>Anura</taxon>
        <taxon>Pipoidea</taxon>
        <taxon>Pipidae</taxon>
        <taxon>Xenopodinae</taxon>
        <taxon>Xenopus</taxon>
        <taxon>Xenopus</taxon>
    </lineage>
</organism>
<protein>
    <submittedName>
        <fullName evidence="1">Uncharacterized protein</fullName>
    </submittedName>
</protein>
<dbReference type="AlphaFoldDB" id="A0A974BPW8"/>
<evidence type="ECO:0000313" key="1">
    <source>
        <dbReference type="EMBL" id="OCT55897.1"/>
    </source>
</evidence>
<proteinExistence type="predicted"/>
<reference evidence="1" key="1">
    <citation type="submission" date="2016-05" db="EMBL/GenBank/DDBJ databases">
        <title>WGS assembly of Xenopus laevis.</title>
        <authorList>
            <person name="Session A."/>
            <person name="Uno Y."/>
            <person name="Kwon T."/>
            <person name="Chapman J."/>
            <person name="Toyoda A."/>
            <person name="Takahashi S."/>
            <person name="Fukui A."/>
            <person name="Hikosaka A."/>
            <person name="Putnam N."/>
            <person name="Stites J."/>
            <person name="Van Heeringen S."/>
            <person name="Quigley I."/>
            <person name="Heinz S."/>
            <person name="Hellsten U."/>
            <person name="Lyons J."/>
            <person name="Suzuki A."/>
            <person name="Kondo M."/>
            <person name="Ogino H."/>
            <person name="Ochi H."/>
            <person name="Bogdanovic O."/>
            <person name="Lister R."/>
            <person name="Georgiou G."/>
            <person name="Paranjpe S."/>
            <person name="Van Kruijsbergen I."/>
            <person name="Mozaffari S."/>
            <person name="Shu S."/>
            <person name="Schmutz J."/>
            <person name="Jenkins J."/>
            <person name="Grimwood J."/>
            <person name="Carlson J."/>
            <person name="Mitros T."/>
            <person name="Simakov O."/>
            <person name="Heald R."/>
            <person name="Miller K."/>
            <person name="Haudenschild C."/>
            <person name="Kuroki Y."/>
            <person name="Tanaka T."/>
            <person name="Michiue T."/>
            <person name="Watanabe M."/>
            <person name="Kinoshita T."/>
            <person name="Ohta Y."/>
            <person name="Mawaribuchi S."/>
            <person name="Suzuki Y."/>
            <person name="Haramoto Y."/>
            <person name="Yamamoto T."/>
            <person name="Takagi C."/>
            <person name="Kitzman J."/>
            <person name="Shendure J."/>
            <person name="Nakayama T."/>
            <person name="Izutsu Y."/>
            <person name="Robert J."/>
            <person name="Dichmann D."/>
            <person name="Flajnik M."/>
            <person name="Houston D."/>
            <person name="Marcotte E."/>
            <person name="Wallingford J."/>
            <person name="Ito Y."/>
            <person name="Asashima M."/>
            <person name="Ueno N."/>
            <person name="Matsuda Y."/>
            <person name="Jan Veenstra G."/>
            <person name="Fujiyama A."/>
            <person name="Harland R."/>
            <person name="Taira M."/>
            <person name="Rokhsar D.S."/>
        </authorList>
    </citation>
    <scope>NUCLEOTIDE SEQUENCE</scope>
    <source>
        <strain evidence="1">J</strain>
        <tissue evidence="1">Blood</tissue>
    </source>
</reference>
<dbReference type="EMBL" id="KV469488">
    <property type="protein sequence ID" value="OCT55897.1"/>
    <property type="molecule type" value="Genomic_DNA"/>
</dbReference>
<accession>A0A974BPW8</accession>